<dbReference type="AlphaFoldDB" id="A0A438C1B1"/>
<evidence type="ECO:0000313" key="2">
    <source>
        <dbReference type="EMBL" id="RVW17032.1"/>
    </source>
</evidence>
<dbReference type="PANTHER" id="PTHR33333">
    <property type="entry name" value="ERYTHROCYTE MEMBRANE PROTEIN 1-LIKE"/>
    <property type="match status" value="1"/>
</dbReference>
<dbReference type="Proteomes" id="UP000288805">
    <property type="component" value="Unassembled WGS sequence"/>
</dbReference>
<feature type="compositionally biased region" description="Polar residues" evidence="1">
    <location>
        <begin position="1"/>
        <end position="11"/>
    </location>
</feature>
<dbReference type="PANTHER" id="PTHR33333:SF17">
    <property type="entry name" value="GENOME ASSEMBLY, CHROMOSOME: A01"/>
    <property type="match status" value="1"/>
</dbReference>
<feature type="region of interest" description="Disordered" evidence="1">
    <location>
        <begin position="1"/>
        <end position="42"/>
    </location>
</feature>
<dbReference type="OrthoDB" id="1730856at2759"/>
<protein>
    <submittedName>
        <fullName evidence="2">Uncharacterized protein</fullName>
    </submittedName>
</protein>
<evidence type="ECO:0000313" key="3">
    <source>
        <dbReference type="Proteomes" id="UP000288805"/>
    </source>
</evidence>
<comment type="caution">
    <text evidence="2">The sequence shown here is derived from an EMBL/GenBank/DDBJ whole genome shotgun (WGS) entry which is preliminary data.</text>
</comment>
<evidence type="ECO:0000256" key="1">
    <source>
        <dbReference type="SAM" id="MobiDB-lite"/>
    </source>
</evidence>
<feature type="compositionally biased region" description="Low complexity" evidence="1">
    <location>
        <begin position="28"/>
        <end position="42"/>
    </location>
</feature>
<sequence>MSSRESNTGSGKNEAKVGGDGSTGKGSGTSCSGAGMMAAPGQAGECISREAFESNPKAYFADLHAKEKGSPKPKK</sequence>
<proteinExistence type="predicted"/>
<name>A0A438C1B1_VITVI</name>
<dbReference type="EMBL" id="QGNW01002582">
    <property type="protein sequence ID" value="RVW17032.1"/>
    <property type="molecule type" value="Genomic_DNA"/>
</dbReference>
<reference evidence="2 3" key="1">
    <citation type="journal article" date="2018" name="PLoS Genet.">
        <title>Population sequencing reveals clonal diversity and ancestral inbreeding in the grapevine cultivar Chardonnay.</title>
        <authorList>
            <person name="Roach M.J."/>
            <person name="Johnson D.L."/>
            <person name="Bohlmann J."/>
            <person name="van Vuuren H.J."/>
            <person name="Jones S.J."/>
            <person name="Pretorius I.S."/>
            <person name="Schmidt S.A."/>
            <person name="Borneman A.R."/>
        </authorList>
    </citation>
    <scope>NUCLEOTIDE SEQUENCE [LARGE SCALE GENOMIC DNA]</scope>
    <source>
        <strain evidence="3">cv. Chardonnay</strain>
        <tissue evidence="2">Leaf</tissue>
    </source>
</reference>
<dbReference type="InterPro" id="IPR039926">
    <property type="entry name" value="Egg_app_1"/>
</dbReference>
<accession>A0A438C1B1</accession>
<organism evidence="2 3">
    <name type="scientific">Vitis vinifera</name>
    <name type="common">Grape</name>
    <dbReference type="NCBI Taxonomy" id="29760"/>
    <lineage>
        <taxon>Eukaryota</taxon>
        <taxon>Viridiplantae</taxon>
        <taxon>Streptophyta</taxon>
        <taxon>Embryophyta</taxon>
        <taxon>Tracheophyta</taxon>
        <taxon>Spermatophyta</taxon>
        <taxon>Magnoliopsida</taxon>
        <taxon>eudicotyledons</taxon>
        <taxon>Gunneridae</taxon>
        <taxon>Pentapetalae</taxon>
        <taxon>rosids</taxon>
        <taxon>Vitales</taxon>
        <taxon>Vitaceae</taxon>
        <taxon>Viteae</taxon>
        <taxon>Vitis</taxon>
    </lineage>
</organism>
<gene>
    <name evidence="2" type="ORF">CK203_070693</name>
</gene>
<feature type="compositionally biased region" description="Gly residues" evidence="1">
    <location>
        <begin position="18"/>
        <end position="27"/>
    </location>
</feature>